<evidence type="ECO:0000256" key="4">
    <source>
        <dbReference type="RuleBase" id="RU366034"/>
    </source>
</evidence>
<reference evidence="5 6" key="1">
    <citation type="submission" date="2018-02" db="EMBL/GenBank/DDBJ databases">
        <title>The genomes of Aspergillus section Nigri reveals drivers in fungal speciation.</title>
        <authorList>
            <consortium name="DOE Joint Genome Institute"/>
            <person name="Vesth T.C."/>
            <person name="Nybo J."/>
            <person name="Theobald S."/>
            <person name="Brandl J."/>
            <person name="Frisvad J.C."/>
            <person name="Nielsen K.F."/>
            <person name="Lyhne E.K."/>
            <person name="Kogle M.E."/>
            <person name="Kuo A."/>
            <person name="Riley R."/>
            <person name="Clum A."/>
            <person name="Nolan M."/>
            <person name="Lipzen A."/>
            <person name="Salamov A."/>
            <person name="Henrissat B."/>
            <person name="Wiebenga A."/>
            <person name="De vries R.P."/>
            <person name="Grigoriev I.V."/>
            <person name="Mortensen U.H."/>
            <person name="Andersen M.R."/>
            <person name="Baker S.E."/>
        </authorList>
    </citation>
    <scope>NUCLEOTIDE SEQUENCE [LARGE SCALE GENOMIC DNA]</scope>
    <source>
        <strain evidence="5 6">CBS 313.89</strain>
    </source>
</reference>
<keyword evidence="6" id="KW-1185">Reference proteome</keyword>
<keyword evidence="3 4" id="KW-0460">Magnesium</keyword>
<dbReference type="Gene3D" id="1.10.600.10">
    <property type="entry name" value="Farnesyl Diphosphate Synthase"/>
    <property type="match status" value="1"/>
</dbReference>
<dbReference type="PANTHER" id="PTHR35201:SF4">
    <property type="entry name" value="BETA-PINACENE SYNTHASE-RELATED"/>
    <property type="match status" value="1"/>
</dbReference>
<evidence type="ECO:0000256" key="1">
    <source>
        <dbReference type="ARBA" id="ARBA00001946"/>
    </source>
</evidence>
<keyword evidence="4" id="KW-0456">Lyase</keyword>
<dbReference type="SFLD" id="SFLDG01020">
    <property type="entry name" value="Terpene_Cyclase_Like_2"/>
    <property type="match status" value="1"/>
</dbReference>
<dbReference type="SUPFAM" id="SSF48576">
    <property type="entry name" value="Terpenoid synthases"/>
    <property type="match status" value="1"/>
</dbReference>
<dbReference type="OrthoDB" id="2861623at2759"/>
<evidence type="ECO:0000313" key="6">
    <source>
        <dbReference type="Proteomes" id="UP000249789"/>
    </source>
</evidence>
<proteinExistence type="inferred from homology"/>
<dbReference type="InterPro" id="IPR034686">
    <property type="entry name" value="Terpene_cyclase-like_2"/>
</dbReference>
<dbReference type="InterPro" id="IPR008949">
    <property type="entry name" value="Isoprenoid_synthase_dom_sf"/>
</dbReference>
<evidence type="ECO:0000313" key="5">
    <source>
        <dbReference type="EMBL" id="RAK70994.1"/>
    </source>
</evidence>
<name>A0A8G1RDN1_9EURO</name>
<dbReference type="PANTHER" id="PTHR35201">
    <property type="entry name" value="TERPENE SYNTHASE"/>
    <property type="match status" value="1"/>
</dbReference>
<dbReference type="GO" id="GO:0008299">
    <property type="term" value="P:isoprenoid biosynthetic process"/>
    <property type="evidence" value="ECO:0007669"/>
    <property type="project" value="UniProtKB-ARBA"/>
</dbReference>
<evidence type="ECO:0000256" key="2">
    <source>
        <dbReference type="ARBA" id="ARBA00006333"/>
    </source>
</evidence>
<comment type="similarity">
    <text evidence="2 4">Belongs to the terpene synthase family.</text>
</comment>
<evidence type="ECO:0000256" key="3">
    <source>
        <dbReference type="ARBA" id="ARBA00022842"/>
    </source>
</evidence>
<gene>
    <name evidence="5" type="ORF">BO72DRAFT_393093</name>
</gene>
<keyword evidence="4" id="KW-0479">Metal-binding</keyword>
<dbReference type="GO" id="GO:0010333">
    <property type="term" value="F:terpene synthase activity"/>
    <property type="evidence" value="ECO:0007669"/>
    <property type="project" value="InterPro"/>
</dbReference>
<dbReference type="GO" id="GO:0046872">
    <property type="term" value="F:metal ion binding"/>
    <property type="evidence" value="ECO:0007669"/>
    <property type="project" value="UniProtKB-KW"/>
</dbReference>
<comment type="cofactor">
    <cofactor evidence="1 4">
        <name>Mg(2+)</name>
        <dbReference type="ChEBI" id="CHEBI:18420"/>
    </cofactor>
</comment>
<dbReference type="Proteomes" id="UP000249789">
    <property type="component" value="Unassembled WGS sequence"/>
</dbReference>
<dbReference type="GeneID" id="63859254"/>
<accession>A0A8G1RDN1</accession>
<dbReference type="SFLD" id="SFLDS00005">
    <property type="entry name" value="Isoprenoid_Synthase_Type_I"/>
    <property type="match status" value="1"/>
</dbReference>
<dbReference type="RefSeq" id="XP_040795006.1">
    <property type="nucleotide sequence ID" value="XM_040941921.1"/>
</dbReference>
<dbReference type="EC" id="4.2.3.-" evidence="4"/>
<dbReference type="AlphaFoldDB" id="A0A8G1RDN1"/>
<sequence length="317" mass="35987">MSSNTRINIPFRLATNADLARAKANHSQWVETAGLLGDPAAQKTYEAADFPLLVAYTYPSVHGPHLDLIMNLIGWSFLLDDSLDRQGIRQASPAATEHTLNTYRKILDGNRAEPSADPLVTAWKSLLLCVHERSSEDLKARHRRHWEDLFDAFHREAKNNAGGIVPTFPEYLELRRAAGGMEICLDWAEAVGDFEVPSSVHSNPDFLRLREYTDDVVTMTNDIFSVQKEAQAGNTDNAVLVLALQEQCSWERATELTQKLIEQDVAQYQTTEARFLESGCFAQLALHEQSNVHRFLDAMKHWMRGSLEWHRNNPRYK</sequence>
<dbReference type="VEuPathDB" id="FungiDB:BO72DRAFT_393093"/>
<dbReference type="Pfam" id="PF19086">
    <property type="entry name" value="Terpene_syn_C_2"/>
    <property type="match status" value="1"/>
</dbReference>
<organism evidence="5 6">
    <name type="scientific">Aspergillus fijiensis CBS 313.89</name>
    <dbReference type="NCBI Taxonomy" id="1448319"/>
    <lineage>
        <taxon>Eukaryota</taxon>
        <taxon>Fungi</taxon>
        <taxon>Dikarya</taxon>
        <taxon>Ascomycota</taxon>
        <taxon>Pezizomycotina</taxon>
        <taxon>Eurotiomycetes</taxon>
        <taxon>Eurotiomycetidae</taxon>
        <taxon>Eurotiales</taxon>
        <taxon>Aspergillaceae</taxon>
        <taxon>Aspergillus</taxon>
    </lineage>
</organism>
<protein>
    <recommendedName>
        <fullName evidence="4">Terpene synthase</fullName>
        <ecNumber evidence="4">4.2.3.-</ecNumber>
    </recommendedName>
</protein>
<dbReference type="EMBL" id="KZ824741">
    <property type="protein sequence ID" value="RAK70994.1"/>
    <property type="molecule type" value="Genomic_DNA"/>
</dbReference>